<comment type="caution">
    <text evidence="2">The sequence shown here is derived from an EMBL/GenBank/DDBJ whole genome shotgun (WGS) entry which is preliminary data.</text>
</comment>
<feature type="compositionally biased region" description="Pro residues" evidence="1">
    <location>
        <begin position="160"/>
        <end position="170"/>
    </location>
</feature>
<evidence type="ECO:0000313" key="2">
    <source>
        <dbReference type="EMBL" id="OQV11698.1"/>
    </source>
</evidence>
<keyword evidence="3" id="KW-1185">Reference proteome</keyword>
<gene>
    <name evidence="2" type="ORF">BV898_14042</name>
</gene>
<organism evidence="2 3">
    <name type="scientific">Hypsibius exemplaris</name>
    <name type="common">Freshwater tardigrade</name>
    <dbReference type="NCBI Taxonomy" id="2072580"/>
    <lineage>
        <taxon>Eukaryota</taxon>
        <taxon>Metazoa</taxon>
        <taxon>Ecdysozoa</taxon>
        <taxon>Tardigrada</taxon>
        <taxon>Eutardigrada</taxon>
        <taxon>Parachela</taxon>
        <taxon>Hypsibioidea</taxon>
        <taxon>Hypsibiidae</taxon>
        <taxon>Hypsibius</taxon>
    </lineage>
</organism>
<proteinExistence type="predicted"/>
<dbReference type="Proteomes" id="UP000192578">
    <property type="component" value="Unassembled WGS sequence"/>
</dbReference>
<feature type="region of interest" description="Disordered" evidence="1">
    <location>
        <begin position="119"/>
        <end position="170"/>
    </location>
</feature>
<reference evidence="3" key="1">
    <citation type="submission" date="2017-01" db="EMBL/GenBank/DDBJ databases">
        <title>Comparative genomics of anhydrobiosis in the tardigrade Hypsibius dujardini.</title>
        <authorList>
            <person name="Yoshida Y."/>
            <person name="Koutsovoulos G."/>
            <person name="Laetsch D."/>
            <person name="Stevens L."/>
            <person name="Kumar S."/>
            <person name="Horikawa D."/>
            <person name="Ishino K."/>
            <person name="Komine S."/>
            <person name="Tomita M."/>
            <person name="Blaxter M."/>
            <person name="Arakawa K."/>
        </authorList>
    </citation>
    <scope>NUCLEOTIDE SEQUENCE [LARGE SCALE GENOMIC DNA]</scope>
    <source>
        <strain evidence="3">Z151</strain>
    </source>
</reference>
<dbReference type="EMBL" id="MTYJ01000164">
    <property type="protein sequence ID" value="OQV11698.1"/>
    <property type="molecule type" value="Genomic_DNA"/>
</dbReference>
<sequence length="170" mass="18602">MVRPSVPRITILYLAIGFTIFLHGATARSLVQQPLQLILVNGNDKGAAAQEIDSRGGLSHYGAGNDRVPNDDWEDAVVELRVFALPLDSVRTQANQDEEIRVRAGLIKKLVKKVKGFFGGNRNTAQRPQSPPPAYSERPDYINSGPVPGRPLLRPVSGPLWPPAYSPTRT</sequence>
<name>A0A1W0W961_HYPEX</name>
<evidence type="ECO:0000256" key="1">
    <source>
        <dbReference type="SAM" id="MobiDB-lite"/>
    </source>
</evidence>
<evidence type="ECO:0000313" key="3">
    <source>
        <dbReference type="Proteomes" id="UP000192578"/>
    </source>
</evidence>
<dbReference type="AlphaFoldDB" id="A0A1W0W961"/>
<accession>A0A1W0W961</accession>
<protein>
    <submittedName>
        <fullName evidence="2">Uncharacterized protein</fullName>
    </submittedName>
</protein>